<reference evidence="1 2" key="1">
    <citation type="journal article" date="2018" name="Nat. Ecol. Evol.">
        <title>Genomic signatures of mitonuclear coevolution across populations of Tigriopus californicus.</title>
        <authorList>
            <person name="Barreto F.S."/>
            <person name="Watson E.T."/>
            <person name="Lima T.G."/>
            <person name="Willett C.S."/>
            <person name="Edmands S."/>
            <person name="Li W."/>
            <person name="Burton R.S."/>
        </authorList>
    </citation>
    <scope>NUCLEOTIDE SEQUENCE [LARGE SCALE GENOMIC DNA]</scope>
    <source>
        <strain evidence="1 2">San Diego</strain>
    </source>
</reference>
<evidence type="ECO:0008006" key="3">
    <source>
        <dbReference type="Google" id="ProtNLM"/>
    </source>
</evidence>
<dbReference type="Proteomes" id="UP000318571">
    <property type="component" value="Chromosome 12"/>
</dbReference>
<dbReference type="SUPFAM" id="SSF56672">
    <property type="entry name" value="DNA/RNA polymerases"/>
    <property type="match status" value="1"/>
</dbReference>
<gene>
    <name evidence="1" type="ORF">TCAL_12317</name>
</gene>
<dbReference type="PANTHER" id="PTHR37984">
    <property type="entry name" value="PROTEIN CBG26694"/>
    <property type="match status" value="1"/>
</dbReference>
<evidence type="ECO:0000313" key="1">
    <source>
        <dbReference type="EMBL" id="TRY81131.1"/>
    </source>
</evidence>
<dbReference type="Gene3D" id="3.10.10.10">
    <property type="entry name" value="HIV Type 1 Reverse Transcriptase, subunit A, domain 1"/>
    <property type="match status" value="1"/>
</dbReference>
<dbReference type="Gene3D" id="3.30.70.270">
    <property type="match status" value="1"/>
</dbReference>
<dbReference type="PANTHER" id="PTHR37984:SF5">
    <property type="entry name" value="PROTEIN NYNRIN-LIKE"/>
    <property type="match status" value="1"/>
</dbReference>
<dbReference type="EMBL" id="VCGU01000001">
    <property type="protein sequence ID" value="TRY81131.1"/>
    <property type="molecule type" value="Genomic_DNA"/>
</dbReference>
<protein>
    <recommendedName>
        <fullName evidence="3">Peptidase A2 domain-containing protein</fullName>
    </recommendedName>
</protein>
<accession>A0A553PTX0</accession>
<evidence type="ECO:0000313" key="2">
    <source>
        <dbReference type="Proteomes" id="UP000318571"/>
    </source>
</evidence>
<dbReference type="STRING" id="6832.A0A553PTX0"/>
<dbReference type="InterPro" id="IPR043128">
    <property type="entry name" value="Rev_trsase/Diguanyl_cyclase"/>
</dbReference>
<dbReference type="GO" id="GO:0071897">
    <property type="term" value="P:DNA biosynthetic process"/>
    <property type="evidence" value="ECO:0007669"/>
    <property type="project" value="UniProtKB-ARBA"/>
</dbReference>
<dbReference type="InterPro" id="IPR050951">
    <property type="entry name" value="Retrovirus_Pol_polyprotein"/>
</dbReference>
<organism evidence="1 2">
    <name type="scientific">Tigriopus californicus</name>
    <name type="common">Marine copepod</name>
    <dbReference type="NCBI Taxonomy" id="6832"/>
    <lineage>
        <taxon>Eukaryota</taxon>
        <taxon>Metazoa</taxon>
        <taxon>Ecdysozoa</taxon>
        <taxon>Arthropoda</taxon>
        <taxon>Crustacea</taxon>
        <taxon>Multicrustacea</taxon>
        <taxon>Hexanauplia</taxon>
        <taxon>Copepoda</taxon>
        <taxon>Harpacticoida</taxon>
        <taxon>Harpacticidae</taxon>
        <taxon>Tigriopus</taxon>
    </lineage>
</organism>
<feature type="non-terminal residue" evidence="1">
    <location>
        <position position="429"/>
    </location>
</feature>
<dbReference type="InterPro" id="IPR043502">
    <property type="entry name" value="DNA/RNA_pol_sf"/>
</dbReference>
<dbReference type="AlphaFoldDB" id="A0A553PTX0"/>
<name>A0A553PTX0_TIGCA</name>
<sequence length="429" mass="48505">MNVFSRREQVASFLLFCTPKMLSKMEFSMNIPMDTQDTLDEDENEPFDDFYTSLQELVAEAELRLMSHNDWIAMLVLVGTSDDKVRQELLAKVVPPTLEETIIMCRNEEKGRMGLQGLRSPDGVLSLHANSNILRDGMEEQLRRERCRDCGFGHMDKDHCPARSGTAKCHRSGKSGHFAPVCHLHKNDAQQEQSCNQIIIAGISTRSDISVCVMATSDRRVLGNFNFIPDTGAQGTVVGLEYLQTIGAVKVILKLEGRECQEMITFCRNIHYNYLSLNASKALGIVYEEFPRPWDASRANVRVASNDVHLLPLPQHPSEGEIESIRCKLMEEFNDVFSQDNTLTPMTGPPHHIELKPNAIPGYRQIMLDKESRDLTTVLTPWGRFIHTRGPMGMTSTRDTYNRRGDQAMDDLPNVFKVVDDICIAHSDF</sequence>
<comment type="caution">
    <text evidence="1">The sequence shown here is derived from an EMBL/GenBank/DDBJ whole genome shotgun (WGS) entry which is preliminary data.</text>
</comment>
<proteinExistence type="predicted"/>
<keyword evidence="2" id="KW-1185">Reference proteome</keyword>